<feature type="transmembrane region" description="Helical" evidence="8">
    <location>
        <begin position="290"/>
        <end position="310"/>
    </location>
</feature>
<dbReference type="NCBIfam" id="TIGR00879">
    <property type="entry name" value="SP"/>
    <property type="match status" value="1"/>
</dbReference>
<feature type="transmembrane region" description="Helical" evidence="8">
    <location>
        <begin position="143"/>
        <end position="162"/>
    </location>
</feature>
<dbReference type="Pfam" id="PF00083">
    <property type="entry name" value="Sugar_tr"/>
    <property type="match status" value="1"/>
</dbReference>
<evidence type="ECO:0000256" key="5">
    <source>
        <dbReference type="ARBA" id="ARBA00022989"/>
    </source>
</evidence>
<dbReference type="PROSITE" id="PS50850">
    <property type="entry name" value="MFS"/>
    <property type="match status" value="1"/>
</dbReference>
<comment type="subcellular location">
    <subcellularLocation>
        <location evidence="1">Cell membrane</location>
        <topology evidence="1">Multi-pass membrane protein</topology>
    </subcellularLocation>
</comment>
<dbReference type="PRINTS" id="PR00171">
    <property type="entry name" value="SUGRTRNSPORT"/>
</dbReference>
<keyword evidence="3" id="KW-1003">Cell membrane</keyword>
<organism evidence="10">
    <name type="scientific">Lepeophtheirus salmonis</name>
    <name type="common">Salmon louse</name>
    <name type="synonym">Caligus salmonis</name>
    <dbReference type="NCBI Taxonomy" id="72036"/>
    <lineage>
        <taxon>Eukaryota</taxon>
        <taxon>Metazoa</taxon>
        <taxon>Ecdysozoa</taxon>
        <taxon>Arthropoda</taxon>
        <taxon>Crustacea</taxon>
        <taxon>Multicrustacea</taxon>
        <taxon>Hexanauplia</taxon>
        <taxon>Copepoda</taxon>
        <taxon>Siphonostomatoida</taxon>
        <taxon>Caligidae</taxon>
        <taxon>Lepeophtheirus</taxon>
    </lineage>
</organism>
<dbReference type="GO" id="GO:0005353">
    <property type="term" value="F:fructose transmembrane transporter activity"/>
    <property type="evidence" value="ECO:0007669"/>
    <property type="project" value="UniProtKB-ARBA"/>
</dbReference>
<accession>C1BSA3</accession>
<evidence type="ECO:0000256" key="2">
    <source>
        <dbReference type="ARBA" id="ARBA00022448"/>
    </source>
</evidence>
<keyword evidence="10" id="KW-0762">Sugar transport</keyword>
<feature type="transmembrane region" description="Helical" evidence="8">
    <location>
        <begin position="174"/>
        <end position="193"/>
    </location>
</feature>
<evidence type="ECO:0000256" key="1">
    <source>
        <dbReference type="ARBA" id="ARBA00004651"/>
    </source>
</evidence>
<evidence type="ECO:0000256" key="8">
    <source>
        <dbReference type="SAM" id="Phobius"/>
    </source>
</evidence>
<proteinExistence type="evidence at transcript level"/>
<evidence type="ECO:0000313" key="10">
    <source>
        <dbReference type="EMBL" id="ACO11906.1"/>
    </source>
</evidence>
<feature type="transmembrane region" description="Helical" evidence="8">
    <location>
        <begin position="111"/>
        <end position="131"/>
    </location>
</feature>
<dbReference type="SUPFAM" id="SSF103473">
    <property type="entry name" value="MFS general substrate transporter"/>
    <property type="match status" value="1"/>
</dbReference>
<gene>
    <name evidence="10" type="primary">GTR4</name>
</gene>
<feature type="transmembrane region" description="Helical" evidence="8">
    <location>
        <begin position="355"/>
        <end position="379"/>
    </location>
</feature>
<dbReference type="AlphaFoldDB" id="C1BSA3"/>
<dbReference type="InterPro" id="IPR020846">
    <property type="entry name" value="MFS_dom"/>
</dbReference>
<protein>
    <submittedName>
        <fullName evidence="10">Solute carrier family 2, facilitated glucose transporter member 4</fullName>
    </submittedName>
</protein>
<dbReference type="GO" id="GO:0005886">
    <property type="term" value="C:plasma membrane"/>
    <property type="evidence" value="ECO:0007669"/>
    <property type="project" value="UniProtKB-SubCell"/>
</dbReference>
<dbReference type="InterPro" id="IPR003663">
    <property type="entry name" value="Sugar/inositol_transpt"/>
</dbReference>
<evidence type="ECO:0000256" key="7">
    <source>
        <dbReference type="RuleBase" id="RU003346"/>
    </source>
</evidence>
<dbReference type="Gene3D" id="1.20.1250.20">
    <property type="entry name" value="MFS general substrate transporter like domains"/>
    <property type="match status" value="1"/>
</dbReference>
<dbReference type="FunFam" id="1.20.1250.20:FF:001511">
    <property type="entry name" value="Solute carrier family 2, facilitated glucose transporter member 5"/>
    <property type="match status" value="1"/>
</dbReference>
<evidence type="ECO:0000259" key="9">
    <source>
        <dbReference type="PROSITE" id="PS50850"/>
    </source>
</evidence>
<feature type="transmembrane region" description="Helical" evidence="8">
    <location>
        <begin position="391"/>
        <end position="414"/>
    </location>
</feature>
<evidence type="ECO:0000256" key="3">
    <source>
        <dbReference type="ARBA" id="ARBA00022475"/>
    </source>
</evidence>
<keyword evidence="6 8" id="KW-0472">Membrane</keyword>
<feature type="transmembrane region" description="Helical" evidence="8">
    <location>
        <begin position="51"/>
        <end position="71"/>
    </location>
</feature>
<feature type="transmembrane region" description="Helical" evidence="8">
    <location>
        <begin position="7"/>
        <end position="24"/>
    </location>
</feature>
<keyword evidence="5 8" id="KW-1133">Transmembrane helix</keyword>
<dbReference type="GO" id="GO:1990539">
    <property type="term" value="P:fructose import across plasma membrane"/>
    <property type="evidence" value="ECO:0007669"/>
    <property type="project" value="UniProtKB-ARBA"/>
</dbReference>
<evidence type="ECO:0000256" key="6">
    <source>
        <dbReference type="ARBA" id="ARBA00023136"/>
    </source>
</evidence>
<keyword evidence="4 8" id="KW-0812">Transmembrane</keyword>
<feature type="domain" description="Major facilitator superfamily (MFS) profile" evidence="9">
    <location>
        <begin position="11"/>
        <end position="443"/>
    </location>
</feature>
<dbReference type="PANTHER" id="PTHR23503:SF128">
    <property type="entry name" value="GLUCOSE TRANSPORTER TYPE 1"/>
    <property type="match status" value="1"/>
</dbReference>
<keyword evidence="2 7" id="KW-0813">Transport</keyword>
<feature type="transmembrane region" description="Helical" evidence="8">
    <location>
        <begin position="322"/>
        <end position="343"/>
    </location>
</feature>
<feature type="transmembrane region" description="Helical" evidence="8">
    <location>
        <begin position="420"/>
        <end position="439"/>
    </location>
</feature>
<dbReference type="InterPro" id="IPR005828">
    <property type="entry name" value="MFS_sugar_transport-like"/>
</dbReference>
<comment type="similarity">
    <text evidence="7">Belongs to the major facilitator superfamily. Sugar transporter (TC 2.A.1.1) family.</text>
</comment>
<feature type="transmembrane region" description="Helical" evidence="8">
    <location>
        <begin position="255"/>
        <end position="278"/>
    </location>
</feature>
<feature type="transmembrane region" description="Helical" evidence="8">
    <location>
        <begin position="83"/>
        <end position="99"/>
    </location>
</feature>
<dbReference type="InterPro" id="IPR045263">
    <property type="entry name" value="GLUT"/>
</dbReference>
<reference evidence="10" key="1">
    <citation type="submission" date="2009-06" db="EMBL/GenBank/DDBJ databases">
        <title>Lepeophtheirus salmonis ESTs and full-length cDNAs.</title>
        <authorList>
            <person name="Yasuike M."/>
            <person name="von Schalburg K."/>
            <person name="Cooper G."/>
            <person name="Leong J."/>
            <person name="Jones S.R.M."/>
            <person name="Koop B.F."/>
        </authorList>
    </citation>
    <scope>NUCLEOTIDE SEQUENCE</scope>
    <source>
        <strain evidence="10">Pacific form</strain>
        <tissue evidence="10">Whole</tissue>
    </source>
</reference>
<dbReference type="InterPro" id="IPR036259">
    <property type="entry name" value="MFS_trans_sf"/>
</dbReference>
<sequence>MDKNNRSLFLVIFTAVLGMFQFGWNTGVFNMPEKYIEHFISTVENGNTSTLFIVANAAFILGGMIGGLGAGTVAEKVGRQKGLLFNQILVFLGVVLMSISKDISSYPSLVIGRLFMGGACGLFTGLVPLYVNEVAPINLRGGLGTVNQLAVTCGLLLAQILGQKEILGGSSWPILLSLSIIPAIIQSILLPFCPESPRYMAITKNDKERSLKALRKLRGTHDVEDEYNSIVSEGSNSDSLSIKQVITASELRKPLTIAILMHLSQQITGIVGIFFYSSKIFRRAGISEESSSYATVGAGSVMVVMTLITIPLMDKSGRRPLHLIGMAGMTVACVLTTIAFFVAGDTTTISGGATAFLIISTLTFVVFFALGPGSIPWLITGELFATESRPAASSIATTVNWTASLIVTLVFPIIPAKKLTFVPFGIILVILFIPLYILLPETKNRTIEEILVLLNKNRKPKESGGTHTSAYAQDIQDI</sequence>
<evidence type="ECO:0000256" key="4">
    <source>
        <dbReference type="ARBA" id="ARBA00022692"/>
    </source>
</evidence>
<dbReference type="PANTHER" id="PTHR23503">
    <property type="entry name" value="SOLUTE CARRIER FAMILY 2"/>
    <property type="match status" value="1"/>
</dbReference>
<dbReference type="OrthoDB" id="4540492at2759"/>
<name>C1BSA3_LEPSM</name>
<dbReference type="EMBL" id="BT077482">
    <property type="protein sequence ID" value="ACO11906.1"/>
    <property type="molecule type" value="mRNA"/>
</dbReference>